<keyword evidence="2" id="KW-1185">Reference proteome</keyword>
<protein>
    <submittedName>
        <fullName evidence="1">Uncharacterized protein</fullName>
    </submittedName>
</protein>
<sequence length="216" mass="25372">MSYTTSHATSPTDDTFDVIVERHEERLEQCRHAKSTSKDALKIDVDGSRKMSTRASHGRLRYEETKLGLEEYLHGFVKHLADPLNIQEMGYIITAFEVFENDSDDKIQAKALIYLIYVVPRWFRKLHLWWQDVGRLSNTDLYAGSKKILKTNDPFENLLEVLGVVSFHKHMLWVADKERFSLMRGHRLGTEDEDKLWELENVDDIYEFMADKLVKY</sequence>
<dbReference type="Proteomes" id="UP000244855">
    <property type="component" value="Unassembled WGS sequence"/>
</dbReference>
<proteinExistence type="predicted"/>
<gene>
    <name evidence="1" type="ORF">DM02DRAFT_662499</name>
</gene>
<dbReference type="AlphaFoldDB" id="A0A2V1D6M3"/>
<dbReference type="EMBL" id="KZ805636">
    <property type="protein sequence ID" value="PVH92884.1"/>
    <property type="molecule type" value="Genomic_DNA"/>
</dbReference>
<evidence type="ECO:0000313" key="2">
    <source>
        <dbReference type="Proteomes" id="UP000244855"/>
    </source>
</evidence>
<name>A0A2V1D6M3_9PLEO</name>
<organism evidence="1 2">
    <name type="scientific">Periconia macrospinosa</name>
    <dbReference type="NCBI Taxonomy" id="97972"/>
    <lineage>
        <taxon>Eukaryota</taxon>
        <taxon>Fungi</taxon>
        <taxon>Dikarya</taxon>
        <taxon>Ascomycota</taxon>
        <taxon>Pezizomycotina</taxon>
        <taxon>Dothideomycetes</taxon>
        <taxon>Pleosporomycetidae</taxon>
        <taxon>Pleosporales</taxon>
        <taxon>Massarineae</taxon>
        <taxon>Periconiaceae</taxon>
        <taxon>Periconia</taxon>
    </lineage>
</organism>
<accession>A0A2V1D6M3</accession>
<evidence type="ECO:0000313" key="1">
    <source>
        <dbReference type="EMBL" id="PVH92884.1"/>
    </source>
</evidence>
<reference evidence="1 2" key="1">
    <citation type="journal article" date="2018" name="Sci. Rep.">
        <title>Comparative genomics provides insights into the lifestyle and reveals functional heterogeneity of dark septate endophytic fungi.</title>
        <authorList>
            <person name="Knapp D.G."/>
            <person name="Nemeth J.B."/>
            <person name="Barry K."/>
            <person name="Hainaut M."/>
            <person name="Henrissat B."/>
            <person name="Johnson J."/>
            <person name="Kuo A."/>
            <person name="Lim J.H.P."/>
            <person name="Lipzen A."/>
            <person name="Nolan M."/>
            <person name="Ohm R.A."/>
            <person name="Tamas L."/>
            <person name="Grigoriev I.V."/>
            <person name="Spatafora J.W."/>
            <person name="Nagy L.G."/>
            <person name="Kovacs G.M."/>
        </authorList>
    </citation>
    <scope>NUCLEOTIDE SEQUENCE [LARGE SCALE GENOMIC DNA]</scope>
    <source>
        <strain evidence="1 2">DSE2036</strain>
    </source>
</reference>